<dbReference type="EMBL" id="WIXE01009761">
    <property type="protein sequence ID" value="KAK5978169.1"/>
    <property type="molecule type" value="Genomic_DNA"/>
</dbReference>
<evidence type="ECO:0000256" key="1">
    <source>
        <dbReference type="SAM" id="MobiDB-lite"/>
    </source>
</evidence>
<sequence length="104" mass="11349">MACLPYFLVLKKSIFQLENCTMDDQLLNQISKDIVDSVLPVAQEDLAKLEHAQAQNAVVSEKSPSSETSPGRRATPPPSPVSTIEDHFEVKKISPDTTVGSLII</sequence>
<proteinExistence type="predicted"/>
<accession>A0AAN8J238</accession>
<dbReference type="Proteomes" id="UP001331761">
    <property type="component" value="Unassembled WGS sequence"/>
</dbReference>
<organism evidence="2 3">
    <name type="scientific">Trichostrongylus colubriformis</name>
    <name type="common">Black scour worm</name>
    <dbReference type="NCBI Taxonomy" id="6319"/>
    <lineage>
        <taxon>Eukaryota</taxon>
        <taxon>Metazoa</taxon>
        <taxon>Ecdysozoa</taxon>
        <taxon>Nematoda</taxon>
        <taxon>Chromadorea</taxon>
        <taxon>Rhabditida</taxon>
        <taxon>Rhabditina</taxon>
        <taxon>Rhabditomorpha</taxon>
        <taxon>Strongyloidea</taxon>
        <taxon>Trichostrongylidae</taxon>
        <taxon>Trichostrongylus</taxon>
    </lineage>
</organism>
<reference evidence="2 3" key="1">
    <citation type="submission" date="2019-10" db="EMBL/GenBank/DDBJ databases">
        <title>Assembly and Annotation for the nematode Trichostrongylus colubriformis.</title>
        <authorList>
            <person name="Martin J."/>
        </authorList>
    </citation>
    <scope>NUCLEOTIDE SEQUENCE [LARGE SCALE GENOMIC DNA]</scope>
    <source>
        <strain evidence="2">G859</strain>
        <tissue evidence="2">Whole worm</tissue>
    </source>
</reference>
<evidence type="ECO:0000313" key="2">
    <source>
        <dbReference type="EMBL" id="KAK5978169.1"/>
    </source>
</evidence>
<dbReference type="AlphaFoldDB" id="A0AAN8J238"/>
<evidence type="ECO:0000313" key="3">
    <source>
        <dbReference type="Proteomes" id="UP001331761"/>
    </source>
</evidence>
<comment type="caution">
    <text evidence="2">The sequence shown here is derived from an EMBL/GenBank/DDBJ whole genome shotgun (WGS) entry which is preliminary data.</text>
</comment>
<protein>
    <submittedName>
        <fullName evidence="2">Uncharacterized protein</fullName>
    </submittedName>
</protein>
<keyword evidence="3" id="KW-1185">Reference proteome</keyword>
<name>A0AAN8J238_TRICO</name>
<gene>
    <name evidence="2" type="ORF">GCK32_020756</name>
</gene>
<feature type="compositionally biased region" description="Polar residues" evidence="1">
    <location>
        <begin position="53"/>
        <end position="69"/>
    </location>
</feature>
<feature type="region of interest" description="Disordered" evidence="1">
    <location>
        <begin position="53"/>
        <end position="87"/>
    </location>
</feature>